<feature type="transmembrane region" description="Helical" evidence="1">
    <location>
        <begin position="29"/>
        <end position="47"/>
    </location>
</feature>
<reference evidence="3" key="1">
    <citation type="journal article" date="2014" name="Front. Microbiol.">
        <title>High frequency of phylogenetically diverse reductive dehalogenase-homologous genes in deep subseafloor sedimentary metagenomes.</title>
        <authorList>
            <person name="Kawai M."/>
            <person name="Futagami T."/>
            <person name="Toyoda A."/>
            <person name="Takaki Y."/>
            <person name="Nishi S."/>
            <person name="Hori S."/>
            <person name="Arai W."/>
            <person name="Tsubouchi T."/>
            <person name="Morono Y."/>
            <person name="Uchiyama I."/>
            <person name="Ito T."/>
            <person name="Fujiyama A."/>
            <person name="Inagaki F."/>
            <person name="Takami H."/>
        </authorList>
    </citation>
    <scope>NUCLEOTIDE SEQUENCE</scope>
    <source>
        <strain evidence="3">Expedition CK06-06</strain>
    </source>
</reference>
<keyword evidence="1" id="KW-0472">Membrane</keyword>
<protein>
    <recommendedName>
        <fullName evidence="2">VanZ-like domain-containing protein</fullName>
    </recommendedName>
</protein>
<feature type="transmembrane region" description="Helical" evidence="1">
    <location>
        <begin position="173"/>
        <end position="193"/>
    </location>
</feature>
<dbReference type="AlphaFoldDB" id="X0SFI8"/>
<feature type="transmembrane region" description="Helical" evidence="1">
    <location>
        <begin position="68"/>
        <end position="95"/>
    </location>
</feature>
<name>X0SFI8_9ZZZZ</name>
<keyword evidence="1" id="KW-0812">Transmembrane</keyword>
<evidence type="ECO:0000313" key="3">
    <source>
        <dbReference type="EMBL" id="GAF79808.1"/>
    </source>
</evidence>
<feature type="transmembrane region" description="Helical" evidence="1">
    <location>
        <begin position="115"/>
        <end position="135"/>
    </location>
</feature>
<evidence type="ECO:0000256" key="1">
    <source>
        <dbReference type="SAM" id="Phobius"/>
    </source>
</evidence>
<organism evidence="3">
    <name type="scientific">marine sediment metagenome</name>
    <dbReference type="NCBI Taxonomy" id="412755"/>
    <lineage>
        <taxon>unclassified sequences</taxon>
        <taxon>metagenomes</taxon>
        <taxon>ecological metagenomes</taxon>
    </lineage>
</organism>
<accession>X0SFI8</accession>
<feature type="domain" description="VanZ-like" evidence="2">
    <location>
        <begin position="2"/>
        <end position="77"/>
    </location>
</feature>
<evidence type="ECO:0000259" key="2">
    <source>
        <dbReference type="Pfam" id="PF04892"/>
    </source>
</evidence>
<dbReference type="EMBL" id="BARS01003242">
    <property type="protein sequence ID" value="GAF79808.1"/>
    <property type="molecule type" value="Genomic_DNA"/>
</dbReference>
<feature type="transmembrane region" description="Helical" evidence="1">
    <location>
        <begin position="142"/>
        <end position="161"/>
    </location>
</feature>
<gene>
    <name evidence="3" type="ORF">S01H1_06261</name>
</gene>
<comment type="caution">
    <text evidence="3">The sequence shown here is derived from an EMBL/GenBank/DDBJ whole genome shotgun (WGS) entry which is preliminary data.</text>
</comment>
<dbReference type="Pfam" id="PF04892">
    <property type="entry name" value="VanZ"/>
    <property type="match status" value="1"/>
</dbReference>
<proteinExistence type="predicted"/>
<keyword evidence="1" id="KW-1133">Transmembrane helix</keyword>
<feature type="non-terminal residue" evidence="3">
    <location>
        <position position="1"/>
    </location>
</feature>
<dbReference type="InterPro" id="IPR006976">
    <property type="entry name" value="VanZ-like"/>
</dbReference>
<dbReference type="NCBIfam" id="NF037970">
    <property type="entry name" value="vanZ_1"/>
    <property type="match status" value="1"/>
</dbReference>
<sequence>LHFLAYLILVFLLWFAVSPDQKVVWRKAVVWWVFIVLTGYGAVDELLQGFTGRNCDVMDIVANIAGAFTGLILLSVLTFWPAALLVTGAVIFGITNITRANLAELVPVTNAMFHLFAYPIFSMLWICYMHLFLSLKPPKAKWLIAAIAGPTVLLLTVKLFSVILGKGFGLREVIISVVGIAATITLIYLVALFHKTQEPRHKTQD</sequence>